<dbReference type="EMBL" id="GG745344">
    <property type="protein sequence ID" value="KNE64126.1"/>
    <property type="molecule type" value="Genomic_DNA"/>
</dbReference>
<dbReference type="VEuPathDB" id="FungiDB:AMAG_09185"/>
<reference evidence="3" key="2">
    <citation type="submission" date="2009-11" db="EMBL/GenBank/DDBJ databases">
        <title>The Genome Sequence of Allomyces macrogynus strain ATCC 38327.</title>
        <authorList>
            <consortium name="The Broad Institute Genome Sequencing Platform"/>
            <person name="Russ C."/>
            <person name="Cuomo C."/>
            <person name="Shea T."/>
            <person name="Young S.K."/>
            <person name="Zeng Q."/>
            <person name="Koehrsen M."/>
            <person name="Haas B."/>
            <person name="Borodovsky M."/>
            <person name="Guigo R."/>
            <person name="Alvarado L."/>
            <person name="Berlin A."/>
            <person name="Borenstein D."/>
            <person name="Chen Z."/>
            <person name="Engels R."/>
            <person name="Freedman E."/>
            <person name="Gellesch M."/>
            <person name="Goldberg J."/>
            <person name="Griggs A."/>
            <person name="Gujja S."/>
            <person name="Heiman D."/>
            <person name="Hepburn T."/>
            <person name="Howarth C."/>
            <person name="Jen D."/>
            <person name="Larson L."/>
            <person name="Lewis B."/>
            <person name="Mehta T."/>
            <person name="Park D."/>
            <person name="Pearson M."/>
            <person name="Roberts A."/>
            <person name="Saif S."/>
            <person name="Shenoy N."/>
            <person name="Sisk P."/>
            <person name="Stolte C."/>
            <person name="Sykes S."/>
            <person name="Walk T."/>
            <person name="White J."/>
            <person name="Yandava C."/>
            <person name="Burger G."/>
            <person name="Gray M.W."/>
            <person name="Holland P.W.H."/>
            <person name="King N."/>
            <person name="Lang F.B.F."/>
            <person name="Roger A.J."/>
            <person name="Ruiz-Trillo I."/>
            <person name="Lander E."/>
            <person name="Nusbaum C."/>
        </authorList>
    </citation>
    <scope>NUCLEOTIDE SEQUENCE [LARGE SCALE GENOMIC DNA]</scope>
    <source>
        <strain evidence="3">ATCC 38327</strain>
    </source>
</reference>
<proteinExistence type="predicted"/>
<sequence>MMAGATSGSSSGSGTVWTSPRKNVSHAPTPTGTGQQVTKVGVAIEPGCEGGGVKSPVGVENGNAVHDLVATPSHALVPLQTLAATPLPPSPVPGYLEWCAQQSQKRVHPNIEIPEPDAPSPSHPDTHLPARPAQLESLLDSETISIAVPMAVAPPPPPPPPPNSNYLEWCAHNSQKRVHPKIAVPGPRAADLVAPQPRVAPDASHLSILLKEVLKRPRSPLGPEAPQITASAVASPDVFSTQFIRQSPGSPRCTMLSSQTTSGPAIHFPEVVQWRVSAHLYHTDRPALARLSRVSGDWYAASVRTAMWHASESWLPLETHLCARSSDAPTYRIDTQFVLESMMSKDTPFGMIAWVPGAAPRAQKPSYDVIQRYHAHRRVRLGLPLSGMLRKYAVQPAKPGDPTTEDEFKAMFTEIPGTPDQIYLVWADPDVDVDDQHHFGLRLVPGVTLLHVPDRAFRTCALRGRVPKYRMPHAIPPQITTLVVAGPVAPEGVNNLLNGGEQYLHLTTLDLEIVALELELGGIVAEAVARMPKLLALKLRSAMVLPDDALARVMTAVGRSVRELDLYTVLGKQTAQTIAQQPWIHTLTHIGLELIPADFVPVLRNLTSFTLRCSALTHNLATRTGQVLVNSARTLHTFVLDQALAPASHVNDAMHLISILAAVPATVTDLTVQIHQTVRVHPTPRRIGGIPAETAWTFPPELQRLRVGVFETAFDLAAWVAAVPESVATLRVEDARGTSDCAVVEALAVWEMAGKARRAAVSRQTVVEATGVGEGEECVADDRVEKVVDDAVEQEPVEKSATVAAAPPDEPETTVTPARRVLSTEELEWDEYVRWADKLLDA</sequence>
<dbReference type="Proteomes" id="UP000054350">
    <property type="component" value="Unassembled WGS sequence"/>
</dbReference>
<dbReference type="OrthoDB" id="10423153at2759"/>
<dbReference type="AlphaFoldDB" id="A0A0L0SNM4"/>
<keyword evidence="3" id="KW-1185">Reference proteome</keyword>
<evidence type="ECO:0000313" key="2">
    <source>
        <dbReference type="EMBL" id="KNE64126.1"/>
    </source>
</evidence>
<name>A0A0L0SNM4_ALLM3</name>
<organism evidence="2 3">
    <name type="scientific">Allomyces macrogynus (strain ATCC 38327)</name>
    <name type="common">Allomyces javanicus var. macrogynus</name>
    <dbReference type="NCBI Taxonomy" id="578462"/>
    <lineage>
        <taxon>Eukaryota</taxon>
        <taxon>Fungi</taxon>
        <taxon>Fungi incertae sedis</taxon>
        <taxon>Blastocladiomycota</taxon>
        <taxon>Blastocladiomycetes</taxon>
        <taxon>Blastocladiales</taxon>
        <taxon>Blastocladiaceae</taxon>
        <taxon>Allomyces</taxon>
    </lineage>
</organism>
<feature type="region of interest" description="Disordered" evidence="1">
    <location>
        <begin position="793"/>
        <end position="816"/>
    </location>
</feature>
<feature type="compositionally biased region" description="Low complexity" evidence="1">
    <location>
        <begin position="1"/>
        <end position="15"/>
    </location>
</feature>
<gene>
    <name evidence="2" type="ORF">AMAG_09185</name>
</gene>
<evidence type="ECO:0000313" key="3">
    <source>
        <dbReference type="Proteomes" id="UP000054350"/>
    </source>
</evidence>
<feature type="region of interest" description="Disordered" evidence="1">
    <location>
        <begin position="1"/>
        <end position="37"/>
    </location>
</feature>
<feature type="compositionally biased region" description="Polar residues" evidence="1">
    <location>
        <begin position="16"/>
        <end position="37"/>
    </location>
</feature>
<protein>
    <submittedName>
        <fullName evidence="2">Uncharacterized protein</fullName>
    </submittedName>
</protein>
<accession>A0A0L0SNM4</accession>
<reference evidence="2 3" key="1">
    <citation type="submission" date="2009-11" db="EMBL/GenBank/DDBJ databases">
        <title>Annotation of Allomyces macrogynus ATCC 38327.</title>
        <authorList>
            <consortium name="The Broad Institute Genome Sequencing Platform"/>
            <person name="Russ C."/>
            <person name="Cuomo C."/>
            <person name="Burger G."/>
            <person name="Gray M.W."/>
            <person name="Holland P.W.H."/>
            <person name="King N."/>
            <person name="Lang F.B.F."/>
            <person name="Roger A.J."/>
            <person name="Ruiz-Trillo I."/>
            <person name="Young S.K."/>
            <person name="Zeng Q."/>
            <person name="Gargeya S."/>
            <person name="Fitzgerald M."/>
            <person name="Haas B."/>
            <person name="Abouelleil A."/>
            <person name="Alvarado L."/>
            <person name="Arachchi H.M."/>
            <person name="Berlin A."/>
            <person name="Chapman S.B."/>
            <person name="Gearin G."/>
            <person name="Goldberg J."/>
            <person name="Griggs A."/>
            <person name="Gujja S."/>
            <person name="Hansen M."/>
            <person name="Heiman D."/>
            <person name="Howarth C."/>
            <person name="Larimer J."/>
            <person name="Lui A."/>
            <person name="MacDonald P.J.P."/>
            <person name="McCowen C."/>
            <person name="Montmayeur A."/>
            <person name="Murphy C."/>
            <person name="Neiman D."/>
            <person name="Pearson M."/>
            <person name="Priest M."/>
            <person name="Roberts A."/>
            <person name="Saif S."/>
            <person name="Shea T."/>
            <person name="Sisk P."/>
            <person name="Stolte C."/>
            <person name="Sykes S."/>
            <person name="Wortman J."/>
            <person name="Nusbaum C."/>
            <person name="Birren B."/>
        </authorList>
    </citation>
    <scope>NUCLEOTIDE SEQUENCE [LARGE SCALE GENOMIC DNA]</scope>
    <source>
        <strain evidence="2 3">ATCC 38327</strain>
    </source>
</reference>
<evidence type="ECO:0000256" key="1">
    <source>
        <dbReference type="SAM" id="MobiDB-lite"/>
    </source>
</evidence>